<dbReference type="EMBL" id="DSEC01000014">
    <property type="protein sequence ID" value="HER42859.1"/>
    <property type="molecule type" value="Genomic_DNA"/>
</dbReference>
<dbReference type="InterPro" id="IPR003362">
    <property type="entry name" value="Bact_transf"/>
</dbReference>
<keyword evidence="5" id="KW-0808">Transferase</keyword>
<dbReference type="AlphaFoldDB" id="A0A7V2F2V6"/>
<evidence type="ECO:0000256" key="2">
    <source>
        <dbReference type="SAM" id="MobiDB-lite"/>
    </source>
</evidence>
<keyword evidence="3" id="KW-0472">Membrane</keyword>
<protein>
    <submittedName>
        <fullName evidence="5">Sugar transferase</fullName>
    </submittedName>
</protein>
<feature type="domain" description="Bacterial sugar transferase" evidence="4">
    <location>
        <begin position="127"/>
        <end position="265"/>
    </location>
</feature>
<dbReference type="PANTHER" id="PTHR30576:SF0">
    <property type="entry name" value="UNDECAPRENYL-PHOSPHATE N-ACETYLGALACTOSAMINYL 1-PHOSPHATE TRANSFERASE-RELATED"/>
    <property type="match status" value="1"/>
</dbReference>
<comment type="caution">
    <text evidence="5">The sequence shown here is derived from an EMBL/GenBank/DDBJ whole genome shotgun (WGS) entry which is preliminary data.</text>
</comment>
<gene>
    <name evidence="5" type="ORF">ENO08_00165</name>
</gene>
<feature type="transmembrane region" description="Helical" evidence="3">
    <location>
        <begin position="57"/>
        <end position="78"/>
    </location>
</feature>
<dbReference type="GO" id="GO:0016780">
    <property type="term" value="F:phosphotransferase activity, for other substituted phosphate groups"/>
    <property type="evidence" value="ECO:0007669"/>
    <property type="project" value="TreeGrafter"/>
</dbReference>
<reference evidence="5" key="1">
    <citation type="journal article" date="2020" name="mSystems">
        <title>Genome- and Community-Level Interaction Insights into Carbon Utilization and Element Cycling Functions of Hydrothermarchaeota in Hydrothermal Sediment.</title>
        <authorList>
            <person name="Zhou Z."/>
            <person name="Liu Y."/>
            <person name="Xu W."/>
            <person name="Pan J."/>
            <person name="Luo Z.H."/>
            <person name="Li M."/>
        </authorList>
    </citation>
    <scope>NUCLEOTIDE SEQUENCE [LARGE SCALE GENOMIC DNA]</scope>
    <source>
        <strain evidence="5">SpSt-1233</strain>
    </source>
</reference>
<feature type="domain" description="Bacterial sugar transferase" evidence="4">
    <location>
        <begin position="52"/>
        <end position="98"/>
    </location>
</feature>
<evidence type="ECO:0000256" key="1">
    <source>
        <dbReference type="ARBA" id="ARBA00006464"/>
    </source>
</evidence>
<accession>A0A7V2F2V6</accession>
<feature type="region of interest" description="Disordered" evidence="2">
    <location>
        <begin position="98"/>
        <end position="121"/>
    </location>
</feature>
<evidence type="ECO:0000313" key="5">
    <source>
        <dbReference type="EMBL" id="HER42859.1"/>
    </source>
</evidence>
<dbReference type="PANTHER" id="PTHR30576">
    <property type="entry name" value="COLANIC BIOSYNTHESIS UDP-GLUCOSE LIPID CARRIER TRANSFERASE"/>
    <property type="match status" value="1"/>
</dbReference>
<keyword evidence="3" id="KW-0812">Transmembrane</keyword>
<sequence length="271" mass="30176">MVVFSRTALGSFDSSIPLARTSLDPIVSDIEYLGSVVSGESQVTSSVFDRIKRGFDILFAVAALVVLSPVILVAAVLIRMESEGSVFYKQERIGLNRRSGDRRGGSSSGFDGTDRRASIDRRKKINAGKPFNIYKLRTMRSDAEKAGPALSSKGDPRITRIGHILRRTRIDEIPQFINVIRGDMSIVGPRPERSFFINQVRREIPEFPLRLKVRPGITGLAQVEDGYTETVEQMTGKLYYDLKYIAELSLIQEIRILFKTVFVVISGKGAC</sequence>
<evidence type="ECO:0000256" key="3">
    <source>
        <dbReference type="SAM" id="Phobius"/>
    </source>
</evidence>
<name>A0A7V2F2V6_UNCEI</name>
<comment type="similarity">
    <text evidence="1">Belongs to the bacterial sugar transferase family.</text>
</comment>
<dbReference type="Pfam" id="PF02397">
    <property type="entry name" value="Bac_transf"/>
    <property type="match status" value="2"/>
</dbReference>
<organism evidence="5">
    <name type="scientific">Eiseniibacteriota bacterium</name>
    <dbReference type="NCBI Taxonomy" id="2212470"/>
    <lineage>
        <taxon>Bacteria</taxon>
        <taxon>Candidatus Eiseniibacteriota</taxon>
    </lineage>
</organism>
<proteinExistence type="inferred from homology"/>
<evidence type="ECO:0000259" key="4">
    <source>
        <dbReference type="Pfam" id="PF02397"/>
    </source>
</evidence>
<keyword evidence="3" id="KW-1133">Transmembrane helix</keyword>
<dbReference type="Proteomes" id="UP000886069">
    <property type="component" value="Unassembled WGS sequence"/>
</dbReference>